<dbReference type="PANTHER" id="PTHR32552">
    <property type="entry name" value="FERRICHROME IRON RECEPTOR-RELATED"/>
    <property type="match status" value="1"/>
</dbReference>
<feature type="region of interest" description="Disordered" evidence="13">
    <location>
        <begin position="308"/>
        <end position="331"/>
    </location>
</feature>
<dbReference type="Pfam" id="PF00593">
    <property type="entry name" value="TonB_dep_Rec_b-barrel"/>
    <property type="match status" value="1"/>
</dbReference>
<dbReference type="InterPro" id="IPR039426">
    <property type="entry name" value="TonB-dep_rcpt-like"/>
</dbReference>
<evidence type="ECO:0000313" key="17">
    <source>
        <dbReference type="EMBL" id="ROH93483.1"/>
    </source>
</evidence>
<keyword evidence="4" id="KW-0410">Iron transport</keyword>
<evidence type="ECO:0000256" key="9">
    <source>
        <dbReference type="ARBA" id="ARBA00023136"/>
    </source>
</evidence>
<evidence type="ECO:0000256" key="3">
    <source>
        <dbReference type="ARBA" id="ARBA00022452"/>
    </source>
</evidence>
<evidence type="ECO:0000256" key="11">
    <source>
        <dbReference type="PROSITE-ProRule" id="PRU01360"/>
    </source>
</evidence>
<evidence type="ECO:0000313" key="18">
    <source>
        <dbReference type="Proteomes" id="UP000282106"/>
    </source>
</evidence>
<comment type="caution">
    <text evidence="17">The sequence shown here is derived from an EMBL/GenBank/DDBJ whole genome shotgun (WGS) entry which is preliminary data.</text>
</comment>
<keyword evidence="5 11" id="KW-0812">Transmembrane</keyword>
<keyword evidence="17" id="KW-0675">Receptor</keyword>
<dbReference type="InParanoid" id="A0A3N0VL35"/>
<evidence type="ECO:0000256" key="5">
    <source>
        <dbReference type="ARBA" id="ARBA00022692"/>
    </source>
</evidence>
<evidence type="ECO:0000256" key="13">
    <source>
        <dbReference type="SAM" id="MobiDB-lite"/>
    </source>
</evidence>
<dbReference type="GO" id="GO:0006826">
    <property type="term" value="P:iron ion transport"/>
    <property type="evidence" value="ECO:0007669"/>
    <property type="project" value="UniProtKB-KW"/>
</dbReference>
<dbReference type="EMBL" id="RJVO01000001">
    <property type="protein sequence ID" value="ROH93483.1"/>
    <property type="molecule type" value="Genomic_DNA"/>
</dbReference>
<keyword evidence="7" id="KW-0406">Ion transport</keyword>
<evidence type="ECO:0000256" key="10">
    <source>
        <dbReference type="ARBA" id="ARBA00023237"/>
    </source>
</evidence>
<dbReference type="InterPro" id="IPR012910">
    <property type="entry name" value="Plug_dom"/>
</dbReference>
<evidence type="ECO:0000256" key="12">
    <source>
        <dbReference type="RuleBase" id="RU003357"/>
    </source>
</evidence>
<keyword evidence="10 11" id="KW-0998">Cell outer membrane</keyword>
<dbReference type="AlphaFoldDB" id="A0A3N0VL35"/>
<evidence type="ECO:0000256" key="14">
    <source>
        <dbReference type="SAM" id="SignalP"/>
    </source>
</evidence>
<accession>A0A3N0VL35</accession>
<comment type="subcellular location">
    <subcellularLocation>
        <location evidence="1 11">Cell outer membrane</location>
        <topology evidence="1 11">Multi-pass membrane protein</topology>
    </subcellularLocation>
</comment>
<evidence type="ECO:0000256" key="1">
    <source>
        <dbReference type="ARBA" id="ARBA00004571"/>
    </source>
</evidence>
<keyword evidence="18" id="KW-1185">Reference proteome</keyword>
<dbReference type="InterPro" id="IPR036942">
    <property type="entry name" value="Beta-barrel_TonB_sf"/>
</dbReference>
<feature type="signal peptide" evidence="14">
    <location>
        <begin position="1"/>
        <end position="27"/>
    </location>
</feature>
<comment type="similarity">
    <text evidence="11 12">Belongs to the TonB-dependent receptor family.</text>
</comment>
<keyword evidence="14" id="KW-0732">Signal</keyword>
<dbReference type="Proteomes" id="UP000282106">
    <property type="component" value="Unassembled WGS sequence"/>
</dbReference>
<feature type="domain" description="TonB-dependent receptor plug" evidence="16">
    <location>
        <begin position="96"/>
        <end position="205"/>
    </location>
</feature>
<name>A0A3N0VL35_9GAMM</name>
<evidence type="ECO:0000256" key="6">
    <source>
        <dbReference type="ARBA" id="ARBA00023004"/>
    </source>
</evidence>
<evidence type="ECO:0000256" key="8">
    <source>
        <dbReference type="ARBA" id="ARBA00023077"/>
    </source>
</evidence>
<reference evidence="17 18" key="1">
    <citation type="submission" date="2018-10" db="EMBL/GenBank/DDBJ databases">
        <authorList>
            <person name="Chen W.-M."/>
        </authorList>
    </citation>
    <scope>NUCLEOTIDE SEQUENCE [LARGE SCALE GENOMIC DNA]</scope>
    <source>
        <strain evidence="17 18">THS-13</strain>
    </source>
</reference>
<evidence type="ECO:0000256" key="7">
    <source>
        <dbReference type="ARBA" id="ARBA00023065"/>
    </source>
</evidence>
<organism evidence="17 18">
    <name type="scientific">Stagnimonas aquatica</name>
    <dbReference type="NCBI Taxonomy" id="2689987"/>
    <lineage>
        <taxon>Bacteria</taxon>
        <taxon>Pseudomonadati</taxon>
        <taxon>Pseudomonadota</taxon>
        <taxon>Gammaproteobacteria</taxon>
        <taxon>Nevskiales</taxon>
        <taxon>Nevskiaceae</taxon>
        <taxon>Stagnimonas</taxon>
    </lineage>
</organism>
<dbReference type="PANTHER" id="PTHR32552:SF81">
    <property type="entry name" value="TONB-DEPENDENT OUTER MEMBRANE RECEPTOR"/>
    <property type="match status" value="1"/>
</dbReference>
<feature type="region of interest" description="Disordered" evidence="13">
    <location>
        <begin position="61"/>
        <end position="82"/>
    </location>
</feature>
<feature type="domain" description="TonB-dependent receptor-like beta-barrel" evidence="15">
    <location>
        <begin position="300"/>
        <end position="762"/>
    </location>
</feature>
<keyword evidence="8 12" id="KW-0798">TonB box</keyword>
<keyword evidence="2 11" id="KW-0813">Transport</keyword>
<dbReference type="RefSeq" id="WP_123210338.1">
    <property type="nucleotide sequence ID" value="NZ_RJVO01000001.1"/>
</dbReference>
<dbReference type="InterPro" id="IPR000531">
    <property type="entry name" value="Beta-barrel_TonB"/>
</dbReference>
<keyword evidence="3 11" id="KW-1134">Transmembrane beta strand</keyword>
<feature type="chain" id="PRO_5017987540" evidence="14">
    <location>
        <begin position="28"/>
        <end position="799"/>
    </location>
</feature>
<evidence type="ECO:0000259" key="16">
    <source>
        <dbReference type="Pfam" id="PF07715"/>
    </source>
</evidence>
<keyword evidence="6" id="KW-0408">Iron</keyword>
<evidence type="ECO:0000256" key="4">
    <source>
        <dbReference type="ARBA" id="ARBA00022496"/>
    </source>
</evidence>
<proteinExistence type="inferred from homology"/>
<dbReference type="Gene3D" id="2.40.170.20">
    <property type="entry name" value="TonB-dependent receptor, beta-barrel domain"/>
    <property type="match status" value="1"/>
</dbReference>
<evidence type="ECO:0000259" key="15">
    <source>
        <dbReference type="Pfam" id="PF00593"/>
    </source>
</evidence>
<dbReference type="SUPFAM" id="SSF56935">
    <property type="entry name" value="Porins"/>
    <property type="match status" value="1"/>
</dbReference>
<keyword evidence="9 11" id="KW-0472">Membrane</keyword>
<protein>
    <submittedName>
        <fullName evidence="17">TonB-dependent receptor</fullName>
    </submittedName>
</protein>
<sequence>MCSSRALALSSAALLAALVVTGQVALAQPAPEPVESPALATLPVTELSATELSATELSATELSATEPAPTAEKQPPTSATQLEEVVVTATKRERSVRKIPASISALSGAELESIGARELKDFIDQVPGLSMQDASADKARKLSIRGVGPSDGANQTTGSLIGDVSLTDPYGSFFVVDPDPFDLRTVEVLKGPQGTLFGASALNGVIRYVPNAPELGRWEGKAFAEGTRIEQGGYGPTYGAAINVPMGSSAALRAAGVWQRIPGVYDVGTAQEQREDADAARKWSGRVMGRWEPGERLSLNAAYMRQSRSSDEQGFATNQDGRLERDDAPRSSPTKYVFELASLEARYRFDWAQLVSVSAYQTKFTDYDLDASYTVAPELATAGIASIGGSELSDARGYMQELRLQSLAGQRQWNWLGGVYLSEYSADTLTNVYVPNTQYLTDFLQLLGPLLPGLVEGATTEQGLSLANSSFHPLVARERAVFGELSAEFWDRLELTAGARLYRSEVSGDAESKGLVTTLARGGDTAPRNIGVESKGFSPKLAATLKLSRNVLLYANVSRGFQFGGVNLQPTAVPGSDESHPTFDSSTLWNHEIGVRTDWFQRRLRLDVTAFLLDWKNPQVFQVAPSGLSSYVDNVGGARSQGVEGTLRLLLPIRGLSLSYAGAYIQARTTEVFTSEDGTEVPVGSEMPLSPKIQSATTLAYKREFDAWQLSGALFHSYQGHAWNDIQHDYPVFGFSTYNLNLGATATRWALRPTLSLALTNLTDARAIVSIAGGSPEEDHLSTTYNRPRTLSLRLALEF</sequence>
<dbReference type="PROSITE" id="PS52016">
    <property type="entry name" value="TONB_DEPENDENT_REC_3"/>
    <property type="match status" value="1"/>
</dbReference>
<dbReference type="GO" id="GO:0009279">
    <property type="term" value="C:cell outer membrane"/>
    <property type="evidence" value="ECO:0007669"/>
    <property type="project" value="UniProtKB-SubCell"/>
</dbReference>
<gene>
    <name evidence="17" type="ORF">ED208_02905</name>
</gene>
<dbReference type="Pfam" id="PF07715">
    <property type="entry name" value="Plug"/>
    <property type="match status" value="1"/>
</dbReference>
<evidence type="ECO:0000256" key="2">
    <source>
        <dbReference type="ARBA" id="ARBA00022448"/>
    </source>
</evidence>